<dbReference type="PANTHER" id="PTHR33490">
    <property type="entry name" value="BLR5614 PROTEIN-RELATED"/>
    <property type="match status" value="1"/>
</dbReference>
<sequence length="241" mass="27499">MKIRFGYDMAYQCPQPTPMIMTLNVHSSRVSDLLTPDYVKTDPPLDVRGYRDDFGNWVTRLVLPEGESRIFTDALIDDSGDIDFSNPDANQIAVENLPDEVLVYLLGSRYCEIDVLMDEAWKLFSSAPFGWQRVQSICDFVHQHISFGYEFARPTKTAAEAYKEKAGVCRDFTHLAVTFCRCMNIPARYCAGYVGDIGNTTPESVMDFAAWFEAYLDGQWYVFDPRNHKPVIGRILMARGR</sequence>
<comment type="caution">
    <text evidence="2">The sequence shown here is derived from an EMBL/GenBank/DDBJ whole genome shotgun (WGS) entry which is preliminary data.</text>
</comment>
<dbReference type="Proteomes" id="UP000320404">
    <property type="component" value="Unassembled WGS sequence"/>
</dbReference>
<feature type="non-terminal residue" evidence="2">
    <location>
        <position position="241"/>
    </location>
</feature>
<dbReference type="SMART" id="SM00460">
    <property type="entry name" value="TGc"/>
    <property type="match status" value="1"/>
</dbReference>
<dbReference type="InterPro" id="IPR002931">
    <property type="entry name" value="Transglutaminase-like"/>
</dbReference>
<gene>
    <name evidence="2" type="ORF">EVA69_05680</name>
</gene>
<reference evidence="2 3" key="1">
    <citation type="submission" date="2019-02" db="EMBL/GenBank/DDBJ databases">
        <title>Prokaryotic population dynamics and viral predation in marine succession experiment using metagenomics: the confinement effect.</title>
        <authorList>
            <person name="Haro-Moreno J.M."/>
            <person name="Rodriguez-Valera F."/>
            <person name="Lopez-Perez M."/>
        </authorList>
    </citation>
    <scope>NUCLEOTIDE SEQUENCE [LARGE SCALE GENOMIC DNA]</scope>
    <source>
        <strain evidence="2">MED-G158</strain>
    </source>
</reference>
<protein>
    <submittedName>
        <fullName evidence="2">Transglutaminase family protein</fullName>
    </submittedName>
</protein>
<evidence type="ECO:0000259" key="1">
    <source>
        <dbReference type="SMART" id="SM00460"/>
    </source>
</evidence>
<evidence type="ECO:0000313" key="3">
    <source>
        <dbReference type="Proteomes" id="UP000320404"/>
    </source>
</evidence>
<accession>A0A520RWQ0</accession>
<dbReference type="EMBL" id="SHAH01000093">
    <property type="protein sequence ID" value="RZO74618.1"/>
    <property type="molecule type" value="Genomic_DNA"/>
</dbReference>
<dbReference type="AlphaFoldDB" id="A0A520RWQ0"/>
<dbReference type="Gene3D" id="2.60.40.2250">
    <property type="match status" value="1"/>
</dbReference>
<dbReference type="InterPro" id="IPR038765">
    <property type="entry name" value="Papain-like_cys_pep_sf"/>
</dbReference>
<dbReference type="SUPFAM" id="SSF54001">
    <property type="entry name" value="Cysteine proteinases"/>
    <property type="match status" value="1"/>
</dbReference>
<dbReference type="PANTHER" id="PTHR33490:SF12">
    <property type="entry name" value="BLL5557 PROTEIN"/>
    <property type="match status" value="1"/>
</dbReference>
<dbReference type="Pfam" id="PF01841">
    <property type="entry name" value="Transglut_core"/>
    <property type="match status" value="1"/>
</dbReference>
<name>A0A520RWQ0_9GAMM</name>
<proteinExistence type="predicted"/>
<evidence type="ECO:0000313" key="2">
    <source>
        <dbReference type="EMBL" id="RZO74618.1"/>
    </source>
</evidence>
<organism evidence="2 3">
    <name type="scientific">OM182 bacterium</name>
    <dbReference type="NCBI Taxonomy" id="2510334"/>
    <lineage>
        <taxon>Bacteria</taxon>
        <taxon>Pseudomonadati</taxon>
        <taxon>Pseudomonadota</taxon>
        <taxon>Gammaproteobacteria</taxon>
        <taxon>OMG group</taxon>
        <taxon>OM182 clade</taxon>
    </lineage>
</organism>
<dbReference type="Gene3D" id="3.10.620.30">
    <property type="match status" value="1"/>
</dbReference>
<feature type="domain" description="Transglutaminase-like" evidence="1">
    <location>
        <begin position="161"/>
        <end position="227"/>
    </location>
</feature>